<accession>A0A0F9B8Q7</accession>
<dbReference type="InterPro" id="IPR014856">
    <property type="entry name" value="RNA_free_RNase_P"/>
</dbReference>
<sequence length="44" mass="4812">ELDAVLVTADNGAVAWAEKLGITWLLPEKFTDFVEAAIREHSGK</sequence>
<organism evidence="1">
    <name type="scientific">marine sediment metagenome</name>
    <dbReference type="NCBI Taxonomy" id="412755"/>
    <lineage>
        <taxon>unclassified sequences</taxon>
        <taxon>metagenomes</taxon>
        <taxon>ecological metagenomes</taxon>
    </lineage>
</organism>
<dbReference type="EMBL" id="LAZR01042166">
    <property type="protein sequence ID" value="KKL10182.1"/>
    <property type="molecule type" value="Genomic_DNA"/>
</dbReference>
<proteinExistence type="predicted"/>
<feature type="non-terminal residue" evidence="1">
    <location>
        <position position="1"/>
    </location>
</feature>
<comment type="caution">
    <text evidence="1">The sequence shown here is derived from an EMBL/GenBank/DDBJ whole genome shotgun (WGS) entry which is preliminary data.</text>
</comment>
<dbReference type="AlphaFoldDB" id="A0A0F9B8Q7"/>
<gene>
    <name evidence="1" type="ORF">LCGC14_2558390</name>
</gene>
<evidence type="ECO:0000313" key="1">
    <source>
        <dbReference type="EMBL" id="KKL10182.1"/>
    </source>
</evidence>
<protein>
    <recommendedName>
        <fullName evidence="2">PIN domain-containing protein</fullName>
    </recommendedName>
</protein>
<evidence type="ECO:0008006" key="2">
    <source>
        <dbReference type="Google" id="ProtNLM"/>
    </source>
</evidence>
<reference evidence="1" key="1">
    <citation type="journal article" date="2015" name="Nature">
        <title>Complex archaea that bridge the gap between prokaryotes and eukaryotes.</title>
        <authorList>
            <person name="Spang A."/>
            <person name="Saw J.H."/>
            <person name="Jorgensen S.L."/>
            <person name="Zaremba-Niedzwiedzka K."/>
            <person name="Martijn J."/>
            <person name="Lind A.E."/>
            <person name="van Eijk R."/>
            <person name="Schleper C."/>
            <person name="Guy L."/>
            <person name="Ettema T.J."/>
        </authorList>
    </citation>
    <scope>NUCLEOTIDE SEQUENCE</scope>
</reference>
<dbReference type="Pfam" id="PF08745">
    <property type="entry name" value="PIN_5"/>
    <property type="match status" value="1"/>
</dbReference>
<name>A0A0F9B8Q7_9ZZZZ</name>